<dbReference type="EMBL" id="NITY01000005">
    <property type="protein sequence ID" value="PHM44693.1"/>
    <property type="molecule type" value="Genomic_DNA"/>
</dbReference>
<evidence type="ECO:0000313" key="10">
    <source>
        <dbReference type="EMBL" id="PHM44693.1"/>
    </source>
</evidence>
<dbReference type="RefSeq" id="WP_092511625.1">
    <property type="nucleotide sequence ID" value="NZ_CAWNQB010000045.1"/>
</dbReference>
<dbReference type="InterPro" id="IPR027417">
    <property type="entry name" value="P-loop_NTPase"/>
</dbReference>
<dbReference type="GO" id="GO:0005524">
    <property type="term" value="F:ATP binding"/>
    <property type="evidence" value="ECO:0007669"/>
    <property type="project" value="UniProtKB-KW"/>
</dbReference>
<keyword evidence="2 7" id="KW-0812">Transmembrane</keyword>
<dbReference type="CDD" id="cd07346">
    <property type="entry name" value="ABC_6TM_exporters"/>
    <property type="match status" value="1"/>
</dbReference>
<dbReference type="AlphaFoldDB" id="A0A1I3T000"/>
<dbReference type="EMBL" id="FORG01000012">
    <property type="protein sequence ID" value="SFJ64438.1"/>
    <property type="molecule type" value="Genomic_DNA"/>
</dbReference>
<dbReference type="InterPro" id="IPR011527">
    <property type="entry name" value="ABC1_TM_dom"/>
</dbReference>
<evidence type="ECO:0000256" key="6">
    <source>
        <dbReference type="ARBA" id="ARBA00023136"/>
    </source>
</evidence>
<evidence type="ECO:0000256" key="5">
    <source>
        <dbReference type="ARBA" id="ARBA00022989"/>
    </source>
</evidence>
<evidence type="ECO:0000313" key="12">
    <source>
        <dbReference type="Proteomes" id="UP000198919"/>
    </source>
</evidence>
<sequence length="584" mass="64451">MKIQTNMQEMNSPNLLAGFKLLWQSARPMKKAVIGAFLALSITLACDLAGPFVIRHYIDKATAGTFVYELIFLALGYAIISCFGVIAGLVTSYWSTNAGWGIADTLRRQLFHHVVHNRSILQIESEAQGKLLEKIEGNADIIGKTIAESGFRIIGNIALVLGTLIILFSVIPEVGIAITVLVLVVAYILVKLTNLAVVRWQKAREEKAHIFGFIGDVFVAKDDLRLLGRSRWPALQLQKMLSVLLKMERKAYVSGRIFWPITQLFFALSFGLGFGFGLQLLGHNSISIGTLTMIYLYVDRLREPMEEMSSEVDQVQRLMATLSLVVKMLRDEEKVSRHSVGVQLPEGPLSIKFEQVCFRYESQGRQVLHDVSFNVDAGNKVGIVGRTGAGKSTILNLMCGLAQPDSGRVTIAGTEVTSIHPDEFAKRVAVLSQKAHLFTATLRENLTLFDSNIPDNAIWRVLEELNIHKWVKALPEGLNTLMGSGGRSLSEGEVQMIAGARTMLQDAQLIIIDEGTSLLDPSTEKSWLGLLEKISANRTVIIVAHRLHTLSTADQVIIMSEGCVKEVVHGEGIKTLTENMEFIS</sequence>
<evidence type="ECO:0000256" key="7">
    <source>
        <dbReference type="SAM" id="Phobius"/>
    </source>
</evidence>
<dbReference type="OrthoDB" id="6828292at2"/>
<dbReference type="GO" id="GO:0016887">
    <property type="term" value="F:ATP hydrolysis activity"/>
    <property type="evidence" value="ECO:0007669"/>
    <property type="project" value="InterPro"/>
</dbReference>
<feature type="transmembrane region" description="Helical" evidence="7">
    <location>
        <begin position="153"/>
        <end position="171"/>
    </location>
</feature>
<reference evidence="10 13" key="3">
    <citation type="journal article" date="2017" name="Nat. Microbiol.">
        <title>Natural product diversity associated with the nematode symbionts Photorhabdus and Xenorhabdus.</title>
        <authorList>
            <person name="Tobias N.J."/>
            <person name="Wolff H."/>
            <person name="Djahanschiri B."/>
            <person name="Grundmann F."/>
            <person name="Kronenwerth M."/>
            <person name="Shi Y.M."/>
            <person name="Simonyi S."/>
            <person name="Grun P."/>
            <person name="Shapiro-Ilan D."/>
            <person name="Pidot S.J."/>
            <person name="Stinear T.P."/>
            <person name="Ebersberger I."/>
            <person name="Bode H.B."/>
        </authorList>
    </citation>
    <scope>NUCLEOTIDE SEQUENCE [LARGE SCALE GENOMIC DNA]</scope>
    <source>
        <strain evidence="10 13">DSM 17908</strain>
    </source>
</reference>
<feature type="transmembrane region" description="Helical" evidence="7">
    <location>
        <begin position="32"/>
        <end position="54"/>
    </location>
</feature>
<evidence type="ECO:0000256" key="3">
    <source>
        <dbReference type="ARBA" id="ARBA00022741"/>
    </source>
</evidence>
<feature type="domain" description="ABC transporter" evidence="8">
    <location>
        <begin position="351"/>
        <end position="583"/>
    </location>
</feature>
<dbReference type="PANTHER" id="PTHR43394:SF1">
    <property type="entry name" value="ATP-BINDING CASSETTE SUB-FAMILY B MEMBER 10, MITOCHONDRIAL"/>
    <property type="match status" value="1"/>
</dbReference>
<dbReference type="SUPFAM" id="SSF90123">
    <property type="entry name" value="ABC transporter transmembrane region"/>
    <property type="match status" value="1"/>
</dbReference>
<reference evidence="11" key="2">
    <citation type="submission" date="2016-10" db="EMBL/GenBank/DDBJ databases">
        <authorList>
            <person name="de Groot N.N."/>
        </authorList>
    </citation>
    <scope>NUCLEOTIDE SEQUENCE [LARGE SCALE GENOMIC DNA]</scope>
    <source>
        <strain evidence="11">DSM 17908</strain>
    </source>
</reference>
<evidence type="ECO:0000259" key="8">
    <source>
        <dbReference type="PROSITE" id="PS50893"/>
    </source>
</evidence>
<evidence type="ECO:0000256" key="4">
    <source>
        <dbReference type="ARBA" id="ARBA00022840"/>
    </source>
</evidence>
<dbReference type="STRING" id="351675.SAMN05421680_112100"/>
<dbReference type="PANTHER" id="PTHR43394">
    <property type="entry name" value="ATP-DEPENDENT PERMEASE MDL1, MITOCHONDRIAL"/>
    <property type="match status" value="1"/>
</dbReference>
<dbReference type="InterPro" id="IPR039421">
    <property type="entry name" value="Type_1_exporter"/>
</dbReference>
<reference evidence="12" key="1">
    <citation type="submission" date="2016-10" db="EMBL/GenBank/DDBJ databases">
        <authorList>
            <person name="Varghese N."/>
            <person name="Submissions S."/>
        </authorList>
    </citation>
    <scope>NUCLEOTIDE SEQUENCE [LARGE SCALE GENOMIC DNA]</scope>
    <source>
        <strain evidence="12">DSM 17908</strain>
    </source>
</reference>
<feature type="domain" description="ABC transmembrane type-1" evidence="9">
    <location>
        <begin position="34"/>
        <end position="317"/>
    </location>
</feature>
<dbReference type="Pfam" id="PF00664">
    <property type="entry name" value="ABC_membrane"/>
    <property type="match status" value="1"/>
</dbReference>
<dbReference type="GO" id="GO:0005886">
    <property type="term" value="C:plasma membrane"/>
    <property type="evidence" value="ECO:0007669"/>
    <property type="project" value="UniProtKB-SubCell"/>
</dbReference>
<dbReference type="SMART" id="SM00382">
    <property type="entry name" value="AAA"/>
    <property type="match status" value="1"/>
</dbReference>
<dbReference type="SUPFAM" id="SSF52540">
    <property type="entry name" value="P-loop containing nucleoside triphosphate hydrolases"/>
    <property type="match status" value="1"/>
</dbReference>
<dbReference type="GO" id="GO:0015421">
    <property type="term" value="F:ABC-type oligopeptide transporter activity"/>
    <property type="evidence" value="ECO:0007669"/>
    <property type="project" value="TreeGrafter"/>
</dbReference>
<dbReference type="PROSITE" id="PS50893">
    <property type="entry name" value="ABC_TRANSPORTER_2"/>
    <property type="match status" value="1"/>
</dbReference>
<protein>
    <submittedName>
        <fullName evidence="11">ATP-binding cassette, subfamily B</fullName>
    </submittedName>
    <submittedName>
        <fullName evidence="10">Lipid A export ATP-binding protein MsbA</fullName>
    </submittedName>
</protein>
<evidence type="ECO:0000256" key="2">
    <source>
        <dbReference type="ARBA" id="ARBA00022692"/>
    </source>
</evidence>
<organism evidence="11 12">
    <name type="scientific">Xenorhabdus mauleonii</name>
    <dbReference type="NCBI Taxonomy" id="351675"/>
    <lineage>
        <taxon>Bacteria</taxon>
        <taxon>Pseudomonadati</taxon>
        <taxon>Pseudomonadota</taxon>
        <taxon>Gammaproteobacteria</taxon>
        <taxon>Enterobacterales</taxon>
        <taxon>Morganellaceae</taxon>
        <taxon>Xenorhabdus</taxon>
    </lineage>
</organism>
<evidence type="ECO:0000256" key="1">
    <source>
        <dbReference type="ARBA" id="ARBA00004651"/>
    </source>
</evidence>
<keyword evidence="3" id="KW-0547">Nucleotide-binding</keyword>
<evidence type="ECO:0000313" key="13">
    <source>
        <dbReference type="Proteomes" id="UP000224607"/>
    </source>
</evidence>
<feature type="transmembrane region" description="Helical" evidence="7">
    <location>
        <begin position="257"/>
        <end position="274"/>
    </location>
</feature>
<feature type="transmembrane region" description="Helical" evidence="7">
    <location>
        <begin position="177"/>
        <end position="197"/>
    </location>
</feature>
<comment type="subcellular location">
    <subcellularLocation>
        <location evidence="1">Cell membrane</location>
        <topology evidence="1">Multi-pass membrane protein</topology>
    </subcellularLocation>
</comment>
<dbReference type="Proteomes" id="UP000198919">
    <property type="component" value="Unassembled WGS sequence"/>
</dbReference>
<feature type="transmembrane region" description="Helical" evidence="7">
    <location>
        <begin position="66"/>
        <end position="90"/>
    </location>
</feature>
<dbReference type="Gene3D" id="3.40.50.300">
    <property type="entry name" value="P-loop containing nucleotide triphosphate hydrolases"/>
    <property type="match status" value="1"/>
</dbReference>
<dbReference type="InterPro" id="IPR036640">
    <property type="entry name" value="ABC1_TM_sf"/>
</dbReference>
<accession>A0A1I3T000</accession>
<dbReference type="InterPro" id="IPR003593">
    <property type="entry name" value="AAA+_ATPase"/>
</dbReference>
<keyword evidence="5 7" id="KW-1133">Transmembrane helix</keyword>
<evidence type="ECO:0000313" key="11">
    <source>
        <dbReference type="EMBL" id="SFJ64438.1"/>
    </source>
</evidence>
<evidence type="ECO:0000259" key="9">
    <source>
        <dbReference type="PROSITE" id="PS50929"/>
    </source>
</evidence>
<keyword evidence="4 11" id="KW-0067">ATP-binding</keyword>
<dbReference type="InterPro" id="IPR003439">
    <property type="entry name" value="ABC_transporter-like_ATP-bd"/>
</dbReference>
<proteinExistence type="predicted"/>
<keyword evidence="6 7" id="KW-0472">Membrane</keyword>
<keyword evidence="13" id="KW-1185">Reference proteome</keyword>
<dbReference type="Pfam" id="PF00005">
    <property type="entry name" value="ABC_tran"/>
    <property type="match status" value="1"/>
</dbReference>
<name>A0A1I3T000_9GAMM</name>
<dbReference type="PROSITE" id="PS50929">
    <property type="entry name" value="ABC_TM1F"/>
    <property type="match status" value="1"/>
</dbReference>
<dbReference type="Gene3D" id="1.20.1560.10">
    <property type="entry name" value="ABC transporter type 1, transmembrane domain"/>
    <property type="match status" value="1"/>
</dbReference>
<dbReference type="Proteomes" id="UP000224607">
    <property type="component" value="Unassembled WGS sequence"/>
</dbReference>
<gene>
    <name evidence="11" type="ORF">SAMN05421680_112100</name>
    <name evidence="10" type="ORF">Xmau_01869</name>
</gene>